<name>A0AAP3A776_ECOLX</name>
<gene>
    <name evidence="1" type="ORF">OFN31_31610</name>
</gene>
<comment type="caution">
    <text evidence="1">The sequence shown here is derived from an EMBL/GenBank/DDBJ whole genome shotgun (WGS) entry which is preliminary data.</text>
</comment>
<evidence type="ECO:0000313" key="2">
    <source>
        <dbReference type="Proteomes" id="UP001208624"/>
    </source>
</evidence>
<proteinExistence type="predicted"/>
<feature type="non-terminal residue" evidence="1">
    <location>
        <position position="86"/>
    </location>
</feature>
<organism evidence="1 2">
    <name type="scientific">Escherichia coli</name>
    <dbReference type="NCBI Taxonomy" id="562"/>
    <lineage>
        <taxon>Bacteria</taxon>
        <taxon>Pseudomonadati</taxon>
        <taxon>Pseudomonadota</taxon>
        <taxon>Gammaproteobacteria</taxon>
        <taxon>Enterobacterales</taxon>
        <taxon>Enterobacteriaceae</taxon>
        <taxon>Escherichia</taxon>
    </lineage>
</organism>
<dbReference type="EMBL" id="JAOVKC010001273">
    <property type="protein sequence ID" value="MCV5626180.1"/>
    <property type="molecule type" value="Genomic_DNA"/>
</dbReference>
<reference evidence="1" key="1">
    <citation type="submission" date="2023-06" db="EMBL/GenBank/DDBJ databases">
        <title>Deciphering the underlying mechanisms mediating the transmission of blaNDM gene from human to animals in China.</title>
        <authorList>
            <person name="Chen K."/>
            <person name="Chen S."/>
        </authorList>
    </citation>
    <scope>NUCLEOTIDE SEQUENCE</scope>
    <source>
        <strain evidence="1">1199</strain>
    </source>
</reference>
<protein>
    <submittedName>
        <fullName evidence="1">Uncharacterized protein</fullName>
    </submittedName>
</protein>
<dbReference type="Proteomes" id="UP001208624">
    <property type="component" value="Unassembled WGS sequence"/>
</dbReference>
<feature type="non-terminal residue" evidence="1">
    <location>
        <position position="1"/>
    </location>
</feature>
<accession>A0AAP3A776</accession>
<dbReference type="AlphaFoldDB" id="A0AAP3A776"/>
<evidence type="ECO:0000313" key="1">
    <source>
        <dbReference type="EMBL" id="MCV5626180.1"/>
    </source>
</evidence>
<sequence>KRWYCALIKLTGQTHPIYLTTDVVRSAMDTLSAASRPGDTNLANYKGRCVKIQKLVNHHAFTLVTLQYVSDDCYTNQTNLTRKARE</sequence>